<protein>
    <submittedName>
        <fullName evidence="1">Uncharacterized protein</fullName>
    </submittedName>
</protein>
<reference evidence="1" key="2">
    <citation type="submission" date="2015-06" db="UniProtKB">
        <authorList>
            <consortium name="EnsemblPlants"/>
        </authorList>
    </citation>
    <scope>IDENTIFICATION</scope>
</reference>
<reference evidence="2" key="1">
    <citation type="submission" date="2013-06" db="EMBL/GenBank/DDBJ databases">
        <authorList>
            <person name="Zhao Q."/>
        </authorList>
    </citation>
    <scope>NUCLEOTIDE SEQUENCE</scope>
    <source>
        <strain evidence="2">cv. W1943</strain>
    </source>
</reference>
<dbReference type="Proteomes" id="UP000008022">
    <property type="component" value="Unassembled WGS sequence"/>
</dbReference>
<dbReference type="HOGENOM" id="CLU_2444703_0_0_1"/>
<dbReference type="AlphaFoldDB" id="A0A0E0RE22"/>
<evidence type="ECO:0000313" key="1">
    <source>
        <dbReference type="EnsemblPlants" id="ORUFI12G04090.1"/>
    </source>
</evidence>
<evidence type="ECO:0000313" key="2">
    <source>
        <dbReference type="Proteomes" id="UP000008022"/>
    </source>
</evidence>
<proteinExistence type="predicted"/>
<dbReference type="Gramene" id="ORUFI12G04090.1">
    <property type="protein sequence ID" value="ORUFI12G04090.1"/>
    <property type="gene ID" value="ORUFI12G04090"/>
</dbReference>
<dbReference type="STRING" id="4529.A0A0E0RE22"/>
<accession>A0A0E0RE22</accession>
<organism evidence="1 2">
    <name type="scientific">Oryza rufipogon</name>
    <name type="common">Brownbeard rice</name>
    <name type="synonym">Asian wild rice</name>
    <dbReference type="NCBI Taxonomy" id="4529"/>
    <lineage>
        <taxon>Eukaryota</taxon>
        <taxon>Viridiplantae</taxon>
        <taxon>Streptophyta</taxon>
        <taxon>Embryophyta</taxon>
        <taxon>Tracheophyta</taxon>
        <taxon>Spermatophyta</taxon>
        <taxon>Magnoliopsida</taxon>
        <taxon>Liliopsida</taxon>
        <taxon>Poales</taxon>
        <taxon>Poaceae</taxon>
        <taxon>BOP clade</taxon>
        <taxon>Oryzoideae</taxon>
        <taxon>Oryzeae</taxon>
        <taxon>Oryzinae</taxon>
        <taxon>Oryza</taxon>
    </lineage>
</organism>
<sequence length="90" mass="10461">MKCHTNMWGPRGPTPTQLPRRIKPGVLFLLHPGDGKFVCGKRNQRDEFFLLRNRLLTPYTRPKKEAEREPPCPGLGRSNLGWGPLIYYTW</sequence>
<name>A0A0E0RE22_ORYRU</name>
<dbReference type="EnsemblPlants" id="ORUFI12G04090.1">
    <property type="protein sequence ID" value="ORUFI12G04090.1"/>
    <property type="gene ID" value="ORUFI12G04090"/>
</dbReference>
<keyword evidence="2" id="KW-1185">Reference proteome</keyword>